<dbReference type="EMBL" id="RIAX01000002">
    <property type="protein sequence ID" value="RNF40571.1"/>
    <property type="molecule type" value="Genomic_DNA"/>
</dbReference>
<accession>A0A3M8PB70</accession>
<keyword evidence="1" id="KW-0812">Transmembrane</keyword>
<organism evidence="2 3">
    <name type="scientific">Planococcus salinus</name>
    <dbReference type="NCBI Taxonomy" id="1848460"/>
    <lineage>
        <taxon>Bacteria</taxon>
        <taxon>Bacillati</taxon>
        <taxon>Bacillota</taxon>
        <taxon>Bacilli</taxon>
        <taxon>Bacillales</taxon>
        <taxon>Caryophanaceae</taxon>
        <taxon>Planococcus</taxon>
    </lineage>
</organism>
<sequence length="100" mass="11082">MTKNKREIWPKAGWLVERAVKQKLIGSFFLMLCLTSVIVQRPLALFLNVQTPAARLSGHKPTQLCDRKRHFAGSSYARQAYTAACAFLKCPDSSGQALGS</sequence>
<keyword evidence="1" id="KW-1133">Transmembrane helix</keyword>
<reference evidence="2 3" key="1">
    <citation type="journal article" date="2018" name="Int. J. Syst. Evol. Microbiol.">
        <title>Planococcus salinus sp. nov., a moderately halophilic bacterium isolated from a saline-alkali soil.</title>
        <authorList>
            <person name="Gan L."/>
        </authorList>
    </citation>
    <scope>NUCLEOTIDE SEQUENCE [LARGE SCALE GENOMIC DNA]</scope>
    <source>
        <strain evidence="2 3">LCB217</strain>
    </source>
</reference>
<name>A0A3M8PB70_9BACL</name>
<keyword evidence="1" id="KW-0472">Membrane</keyword>
<evidence type="ECO:0000313" key="2">
    <source>
        <dbReference type="EMBL" id="RNF40571.1"/>
    </source>
</evidence>
<gene>
    <name evidence="2" type="ORF">EEX84_03880</name>
</gene>
<feature type="transmembrane region" description="Helical" evidence="1">
    <location>
        <begin position="24"/>
        <end position="47"/>
    </location>
</feature>
<keyword evidence="3" id="KW-1185">Reference proteome</keyword>
<protein>
    <submittedName>
        <fullName evidence="2">Uncharacterized protein</fullName>
    </submittedName>
</protein>
<proteinExistence type="predicted"/>
<dbReference type="Proteomes" id="UP000275473">
    <property type="component" value="Unassembled WGS sequence"/>
</dbReference>
<evidence type="ECO:0000256" key="1">
    <source>
        <dbReference type="SAM" id="Phobius"/>
    </source>
</evidence>
<evidence type="ECO:0000313" key="3">
    <source>
        <dbReference type="Proteomes" id="UP000275473"/>
    </source>
</evidence>
<dbReference type="AlphaFoldDB" id="A0A3M8PB70"/>
<comment type="caution">
    <text evidence="2">The sequence shown here is derived from an EMBL/GenBank/DDBJ whole genome shotgun (WGS) entry which is preliminary data.</text>
</comment>